<proteinExistence type="predicted"/>
<reference evidence="1" key="1">
    <citation type="journal article" date="2021" name="Proc. Natl. Acad. Sci. U.S.A.">
        <title>A Catalog of Tens of Thousands of Viruses from Human Metagenomes Reveals Hidden Associations with Chronic Diseases.</title>
        <authorList>
            <person name="Tisza M.J."/>
            <person name="Buck C.B."/>
        </authorList>
    </citation>
    <scope>NUCLEOTIDE SEQUENCE</scope>
    <source>
        <strain evidence="1">CtQdF5</strain>
    </source>
</reference>
<protein>
    <submittedName>
        <fullName evidence="1">Tail-collar fiber protein</fullName>
    </submittedName>
</protein>
<dbReference type="EMBL" id="BK015995">
    <property type="protein sequence ID" value="DAF88789.1"/>
    <property type="molecule type" value="Genomic_DNA"/>
</dbReference>
<sequence length="255" mass="28203">MKFYLTEAGSRKLGDLITGSTITITKVIASDIVSNDPKRLVEVPGRKQSVQINSVSVENGFAVLNLTLTNLEITEEYQLRQMGIYARFGAEEILLIVGQDKVGEKVPAISNREIEYDYQISFAFDTAAEVEISVSANDFIKKTDAINLLSSKVDKTDYVTKIANMNRFAVFNVPVDRWTGDGPWIQIVQVPGIKEGDTPIIGLHISEGETRADVIKSQEKAYGCINKCIVSNGELKLMCYVKKPKVAFFIAVKGE</sequence>
<evidence type="ECO:0000313" key="1">
    <source>
        <dbReference type="EMBL" id="DAF88789.1"/>
    </source>
</evidence>
<organism evidence="1">
    <name type="scientific">Myoviridae sp. ctQdF5</name>
    <dbReference type="NCBI Taxonomy" id="2825101"/>
    <lineage>
        <taxon>Viruses</taxon>
        <taxon>Duplodnaviria</taxon>
        <taxon>Heunggongvirae</taxon>
        <taxon>Uroviricota</taxon>
        <taxon>Caudoviricetes</taxon>
    </lineage>
</organism>
<accession>A0A8S5U2Z0</accession>
<name>A0A8S5U2Z0_9CAUD</name>